<dbReference type="Proteomes" id="UP000799750">
    <property type="component" value="Unassembled WGS sequence"/>
</dbReference>
<evidence type="ECO:0000313" key="3">
    <source>
        <dbReference type="Proteomes" id="UP000799750"/>
    </source>
</evidence>
<proteinExistence type="predicted"/>
<feature type="region of interest" description="Disordered" evidence="1">
    <location>
        <begin position="472"/>
        <end position="566"/>
    </location>
</feature>
<reference evidence="2" key="1">
    <citation type="journal article" date="2020" name="Stud. Mycol.">
        <title>101 Dothideomycetes genomes: a test case for predicting lifestyles and emergence of pathogens.</title>
        <authorList>
            <person name="Haridas S."/>
            <person name="Albert R."/>
            <person name="Binder M."/>
            <person name="Bloem J."/>
            <person name="Labutti K."/>
            <person name="Salamov A."/>
            <person name="Andreopoulos B."/>
            <person name="Baker S."/>
            <person name="Barry K."/>
            <person name="Bills G."/>
            <person name="Bluhm B."/>
            <person name="Cannon C."/>
            <person name="Castanera R."/>
            <person name="Culley D."/>
            <person name="Daum C."/>
            <person name="Ezra D."/>
            <person name="Gonzalez J."/>
            <person name="Henrissat B."/>
            <person name="Kuo A."/>
            <person name="Liang C."/>
            <person name="Lipzen A."/>
            <person name="Lutzoni F."/>
            <person name="Magnuson J."/>
            <person name="Mondo S."/>
            <person name="Nolan M."/>
            <person name="Ohm R."/>
            <person name="Pangilinan J."/>
            <person name="Park H.-J."/>
            <person name="Ramirez L."/>
            <person name="Alfaro M."/>
            <person name="Sun H."/>
            <person name="Tritt A."/>
            <person name="Yoshinaga Y."/>
            <person name="Zwiers L.-H."/>
            <person name="Turgeon B."/>
            <person name="Goodwin S."/>
            <person name="Spatafora J."/>
            <person name="Crous P."/>
            <person name="Grigoriev I."/>
        </authorList>
    </citation>
    <scope>NUCLEOTIDE SEQUENCE</scope>
    <source>
        <strain evidence="2">CBS 269.34</strain>
    </source>
</reference>
<organism evidence="2 3">
    <name type="scientific">Lophium mytilinum</name>
    <dbReference type="NCBI Taxonomy" id="390894"/>
    <lineage>
        <taxon>Eukaryota</taxon>
        <taxon>Fungi</taxon>
        <taxon>Dikarya</taxon>
        <taxon>Ascomycota</taxon>
        <taxon>Pezizomycotina</taxon>
        <taxon>Dothideomycetes</taxon>
        <taxon>Pleosporomycetidae</taxon>
        <taxon>Mytilinidiales</taxon>
        <taxon>Mytilinidiaceae</taxon>
        <taxon>Lophium</taxon>
    </lineage>
</organism>
<feature type="compositionally biased region" description="Basic and acidic residues" evidence="1">
    <location>
        <begin position="86"/>
        <end position="96"/>
    </location>
</feature>
<feature type="compositionally biased region" description="Polar residues" evidence="1">
    <location>
        <begin position="391"/>
        <end position="405"/>
    </location>
</feature>
<feature type="compositionally biased region" description="Polar residues" evidence="1">
    <location>
        <begin position="534"/>
        <end position="549"/>
    </location>
</feature>
<protein>
    <recommendedName>
        <fullName evidence="4">PH domain-containing protein</fullName>
    </recommendedName>
</protein>
<name>A0A6A6RD39_9PEZI</name>
<feature type="compositionally biased region" description="Polar residues" evidence="1">
    <location>
        <begin position="618"/>
        <end position="636"/>
    </location>
</feature>
<evidence type="ECO:0000256" key="1">
    <source>
        <dbReference type="SAM" id="MobiDB-lite"/>
    </source>
</evidence>
<feature type="region of interest" description="Disordered" evidence="1">
    <location>
        <begin position="617"/>
        <end position="664"/>
    </location>
</feature>
<feature type="region of interest" description="Disordered" evidence="1">
    <location>
        <begin position="84"/>
        <end position="159"/>
    </location>
</feature>
<feature type="compositionally biased region" description="Polar residues" evidence="1">
    <location>
        <begin position="424"/>
        <end position="442"/>
    </location>
</feature>
<dbReference type="EMBL" id="MU004181">
    <property type="protein sequence ID" value="KAF2502481.1"/>
    <property type="molecule type" value="Genomic_DNA"/>
</dbReference>
<accession>A0A6A6RD39</accession>
<sequence length="846" mass="92062">MATDENENPASLGARRNKSLPPIQTNFVKDAPPASRWRRARPSIMDQSRVPLSPAPLPKPVPTKPVLKLEKRQSKMSLFNLFSRPNVEKARGHHESGLAVPMESPTSPLPSPPPKPPSRHIPVTPAPARPPERTLSKSQKGSTVKRSRQPINWDPPPLFQAYPQSIKHATLQACTASPDALIRSHSQRQVYQAQQQKLESKQDLSVLEGDTDMKKLDKGKAAHKRLVSASIMNPPDLTTKVYVLVTSGYVLQYAGEGPSDRLPEKILQLGTESAAFACDLIPGKHWVLQISQSAKEDGTVSSFPAKSLLSRLRLPNSGAKRTASSFFLIMESAEEMDTWLTAVRREIDTLGGMKCRTESDPPPITEPAIETGLRHRPSHRYMVHRDPNRFGNGQSPATSPFQSPIDSPIIVAQDWEGSRHRKPANSSDSTSVHSSRQTSVRQSTEASSIATTITSNDQLQLNQLRESSRLSYISTGTSGTGTMTVTTSRGSSPATSPRVDSFQKVESEAPRAATSLRSFHMSPNSMSNRRRSMQTLPTTNEDHSSSTNPRVRPQRHSTWGPRQDYNQQNVHVPTNEGHLLSTNTPARPQRHSIWEAPPGHNQKDVHIPASAYFDRYRSNTNIPPMKSNPATRSSSAPPVRQASLPPPPESPIIGSIRPQSQIGGLPTIFTTSAQSSNRLSATPKPFFRPLPIRTQDASGSVVIPRRLSSLGPPPASIAAAISRSVSTPNMLLPSSSSTPPAQLSQPPPQSLRRPTSMQIRADRAPFLSSSRPTAAAYNRSVATTTSYPSANRSSSSLGIHSAASLSVSRSRVQNRKSMPVISLPPPAPPPNMPLPPPPPVAPAVRV</sequence>
<dbReference type="OrthoDB" id="1749473at2759"/>
<feature type="region of interest" description="Disordered" evidence="1">
    <location>
        <begin position="1"/>
        <end position="65"/>
    </location>
</feature>
<feature type="compositionally biased region" description="Low complexity" evidence="1">
    <location>
        <begin position="474"/>
        <end position="492"/>
    </location>
</feature>
<evidence type="ECO:0008006" key="4">
    <source>
        <dbReference type="Google" id="ProtNLM"/>
    </source>
</evidence>
<gene>
    <name evidence="2" type="ORF">BU16DRAFT_10043</name>
</gene>
<dbReference type="AlphaFoldDB" id="A0A6A6RD39"/>
<feature type="region of interest" description="Disordered" evidence="1">
    <location>
        <begin position="728"/>
        <end position="756"/>
    </location>
</feature>
<feature type="compositionally biased region" description="Pro residues" evidence="1">
    <location>
        <begin position="822"/>
        <end position="846"/>
    </location>
</feature>
<feature type="compositionally biased region" description="Pro residues" evidence="1">
    <location>
        <begin position="53"/>
        <end position="63"/>
    </location>
</feature>
<evidence type="ECO:0000313" key="2">
    <source>
        <dbReference type="EMBL" id="KAF2502481.1"/>
    </source>
</evidence>
<feature type="region of interest" description="Disordered" evidence="1">
    <location>
        <begin position="784"/>
        <end position="846"/>
    </location>
</feature>
<feature type="compositionally biased region" description="Low complexity" evidence="1">
    <location>
        <begin position="793"/>
        <end position="821"/>
    </location>
</feature>
<keyword evidence="3" id="KW-1185">Reference proteome</keyword>
<feature type="compositionally biased region" description="Pro residues" evidence="1">
    <location>
        <begin position="107"/>
        <end position="116"/>
    </location>
</feature>
<feature type="region of interest" description="Disordered" evidence="1">
    <location>
        <begin position="353"/>
        <end position="451"/>
    </location>
</feature>